<dbReference type="Proteomes" id="UP001597024">
    <property type="component" value="Unassembled WGS sequence"/>
</dbReference>
<comment type="caution">
    <text evidence="2">The sequence shown here is derived from an EMBL/GenBank/DDBJ whole genome shotgun (WGS) entry which is preliminary data.</text>
</comment>
<feature type="non-terminal residue" evidence="2">
    <location>
        <position position="1"/>
    </location>
</feature>
<organism evidence="2 3">
    <name type="scientific">Streptosporangium algeriense</name>
    <dbReference type="NCBI Taxonomy" id="1682748"/>
    <lineage>
        <taxon>Bacteria</taxon>
        <taxon>Bacillati</taxon>
        <taxon>Actinomycetota</taxon>
        <taxon>Actinomycetes</taxon>
        <taxon>Streptosporangiales</taxon>
        <taxon>Streptosporangiaceae</taxon>
        <taxon>Streptosporangium</taxon>
    </lineage>
</organism>
<evidence type="ECO:0000256" key="1">
    <source>
        <dbReference type="SAM" id="MobiDB-lite"/>
    </source>
</evidence>
<name>A0ABW3DU25_9ACTN</name>
<reference evidence="3" key="1">
    <citation type="journal article" date="2019" name="Int. J. Syst. Evol. Microbiol.">
        <title>The Global Catalogue of Microorganisms (GCM) 10K type strain sequencing project: providing services to taxonomists for standard genome sequencing and annotation.</title>
        <authorList>
            <consortium name="The Broad Institute Genomics Platform"/>
            <consortium name="The Broad Institute Genome Sequencing Center for Infectious Disease"/>
            <person name="Wu L."/>
            <person name="Ma J."/>
        </authorList>
    </citation>
    <scope>NUCLEOTIDE SEQUENCE [LARGE SCALE GENOMIC DNA]</scope>
    <source>
        <strain evidence="3">CCUG 62974</strain>
    </source>
</reference>
<proteinExistence type="predicted"/>
<dbReference type="EMBL" id="JBHTHX010000559">
    <property type="protein sequence ID" value="MFD0886265.1"/>
    <property type="molecule type" value="Genomic_DNA"/>
</dbReference>
<evidence type="ECO:0000313" key="3">
    <source>
        <dbReference type="Proteomes" id="UP001597024"/>
    </source>
</evidence>
<gene>
    <name evidence="2" type="ORF">ACFQ08_17095</name>
</gene>
<evidence type="ECO:0000313" key="2">
    <source>
        <dbReference type="EMBL" id="MFD0886265.1"/>
    </source>
</evidence>
<accession>A0ABW3DU25</accession>
<feature type="region of interest" description="Disordered" evidence="1">
    <location>
        <begin position="1"/>
        <end position="23"/>
    </location>
</feature>
<keyword evidence="3" id="KW-1185">Reference proteome</keyword>
<sequence>GARRPIAYRPCGAPGAEPMPDGTYRTEELDVRVTVRDGVLSAGRELRIPVEPAPEGAWQAGPFTLRLDGGDLLLSGAGLRRMRFTGEPGDNLHG</sequence>
<protein>
    <submittedName>
        <fullName evidence="2">Uncharacterized protein</fullName>
    </submittedName>
</protein>